<keyword evidence="2" id="KW-1003">Cell membrane</keyword>
<keyword evidence="4 6" id="KW-1133">Transmembrane helix</keyword>
<gene>
    <name evidence="7" type="primary">cidA</name>
    <name evidence="7" type="ORF">MPOCJGCO_2085</name>
</gene>
<feature type="transmembrane region" description="Helical" evidence="6">
    <location>
        <begin position="31"/>
        <end position="50"/>
    </location>
</feature>
<dbReference type="PANTHER" id="PTHR33931">
    <property type="entry name" value="HOLIN-LIKE PROTEIN CIDA-RELATED"/>
    <property type="match status" value="1"/>
</dbReference>
<keyword evidence="5 6" id="KW-0472">Membrane</keyword>
<organism evidence="7 8">
    <name type="scientific">Methylobacterium trifolii</name>
    <dbReference type="NCBI Taxonomy" id="1003092"/>
    <lineage>
        <taxon>Bacteria</taxon>
        <taxon>Pseudomonadati</taxon>
        <taxon>Pseudomonadota</taxon>
        <taxon>Alphaproteobacteria</taxon>
        <taxon>Hyphomicrobiales</taxon>
        <taxon>Methylobacteriaceae</taxon>
        <taxon>Methylobacterium</taxon>
    </lineage>
</organism>
<name>A0ABQ4TZN6_9HYPH</name>
<evidence type="ECO:0000256" key="2">
    <source>
        <dbReference type="ARBA" id="ARBA00022475"/>
    </source>
</evidence>
<feature type="transmembrane region" description="Helical" evidence="6">
    <location>
        <begin position="99"/>
        <end position="125"/>
    </location>
</feature>
<dbReference type="InterPro" id="IPR005538">
    <property type="entry name" value="LrgA/CidA"/>
</dbReference>
<evidence type="ECO:0000256" key="3">
    <source>
        <dbReference type="ARBA" id="ARBA00022692"/>
    </source>
</evidence>
<protein>
    <submittedName>
        <fullName evidence="7">Holin-like protein CidA</fullName>
    </submittedName>
</protein>
<evidence type="ECO:0000256" key="6">
    <source>
        <dbReference type="SAM" id="Phobius"/>
    </source>
</evidence>
<reference evidence="7" key="2">
    <citation type="submission" date="2021-08" db="EMBL/GenBank/DDBJ databases">
        <authorList>
            <person name="Tani A."/>
            <person name="Ola A."/>
            <person name="Ogura Y."/>
            <person name="Katsura K."/>
            <person name="Hayashi T."/>
        </authorList>
    </citation>
    <scope>NUCLEOTIDE SEQUENCE</scope>
    <source>
        <strain evidence="7">DSM 23632</strain>
    </source>
</reference>
<dbReference type="Proteomes" id="UP001055057">
    <property type="component" value="Unassembled WGS sequence"/>
</dbReference>
<comment type="subcellular location">
    <subcellularLocation>
        <location evidence="1">Cell membrane</location>
        <topology evidence="1">Multi-pass membrane protein</topology>
    </subcellularLocation>
</comment>
<reference evidence="7" key="1">
    <citation type="journal article" date="2021" name="Front. Microbiol.">
        <title>Comprehensive Comparative Genomics and Phenotyping of Methylobacterium Species.</title>
        <authorList>
            <person name="Alessa O."/>
            <person name="Ogura Y."/>
            <person name="Fujitani Y."/>
            <person name="Takami H."/>
            <person name="Hayashi T."/>
            <person name="Sahin N."/>
            <person name="Tani A."/>
        </authorList>
    </citation>
    <scope>NUCLEOTIDE SEQUENCE</scope>
    <source>
        <strain evidence="7">DSM 23632</strain>
    </source>
</reference>
<dbReference type="RefSeq" id="WP_238182520.1">
    <property type="nucleotide sequence ID" value="NZ_BPRB01000106.1"/>
</dbReference>
<accession>A0ABQ4TZN6</accession>
<comment type="caution">
    <text evidence="7">The sequence shown here is derived from an EMBL/GenBank/DDBJ whole genome shotgun (WGS) entry which is preliminary data.</text>
</comment>
<feature type="transmembrane region" description="Helical" evidence="6">
    <location>
        <begin position="62"/>
        <end position="87"/>
    </location>
</feature>
<keyword evidence="8" id="KW-1185">Reference proteome</keyword>
<evidence type="ECO:0000256" key="1">
    <source>
        <dbReference type="ARBA" id="ARBA00004651"/>
    </source>
</evidence>
<sequence>MIASLTLILLAQLLGEAGARAAGLPVPGPVIGMALMLGFLFLRDSGPRLLPRLLPKPLTDGTLEATGAGLLANLSLMFVPAGAGIVGRLDVVQAQGVRLAVVLVVSTAAALTATVLVFLAVSCVLERRTRDGESGGPA</sequence>
<evidence type="ECO:0000313" key="8">
    <source>
        <dbReference type="Proteomes" id="UP001055057"/>
    </source>
</evidence>
<evidence type="ECO:0000256" key="5">
    <source>
        <dbReference type="ARBA" id="ARBA00023136"/>
    </source>
</evidence>
<dbReference type="Pfam" id="PF03788">
    <property type="entry name" value="LrgA"/>
    <property type="match status" value="1"/>
</dbReference>
<keyword evidence="3 6" id="KW-0812">Transmembrane</keyword>
<evidence type="ECO:0000313" key="7">
    <source>
        <dbReference type="EMBL" id="GJE59976.1"/>
    </source>
</evidence>
<proteinExistence type="predicted"/>
<evidence type="ECO:0000256" key="4">
    <source>
        <dbReference type="ARBA" id="ARBA00022989"/>
    </source>
</evidence>
<dbReference type="EMBL" id="BPRB01000106">
    <property type="protein sequence ID" value="GJE59976.1"/>
    <property type="molecule type" value="Genomic_DNA"/>
</dbReference>
<dbReference type="PANTHER" id="PTHR33931:SF2">
    <property type="entry name" value="HOLIN-LIKE PROTEIN CIDA"/>
    <property type="match status" value="1"/>
</dbReference>